<accession>A0A0C4ECG9</accession>
<evidence type="ECO:0000313" key="2">
    <source>
        <dbReference type="EnsemblFungi" id="MAPG_10393T0"/>
    </source>
</evidence>
<keyword evidence="3" id="KW-1185">Reference proteome</keyword>
<reference evidence="2" key="5">
    <citation type="submission" date="2015-06" db="UniProtKB">
        <authorList>
            <consortium name="EnsemblFungi"/>
        </authorList>
    </citation>
    <scope>IDENTIFICATION</scope>
    <source>
        <strain evidence="2">ATCC 64411</strain>
    </source>
</reference>
<reference evidence="1" key="1">
    <citation type="submission" date="2010-05" db="EMBL/GenBank/DDBJ databases">
        <title>The Genome Sequence of Magnaporthe poae strain ATCC 64411.</title>
        <authorList>
            <consortium name="The Broad Institute Genome Sequencing Platform"/>
            <consortium name="Broad Institute Genome Sequencing Center for Infectious Disease"/>
            <person name="Ma L.-J."/>
            <person name="Dead R."/>
            <person name="Young S."/>
            <person name="Zeng Q."/>
            <person name="Koehrsen M."/>
            <person name="Alvarado L."/>
            <person name="Berlin A."/>
            <person name="Chapman S.B."/>
            <person name="Chen Z."/>
            <person name="Freedman E."/>
            <person name="Gellesch M."/>
            <person name="Goldberg J."/>
            <person name="Griggs A."/>
            <person name="Gujja S."/>
            <person name="Heilman E.R."/>
            <person name="Heiman D."/>
            <person name="Hepburn T."/>
            <person name="Howarth C."/>
            <person name="Jen D."/>
            <person name="Larson L."/>
            <person name="Mehta T."/>
            <person name="Neiman D."/>
            <person name="Pearson M."/>
            <person name="Roberts A."/>
            <person name="Saif S."/>
            <person name="Shea T."/>
            <person name="Shenoy N."/>
            <person name="Sisk P."/>
            <person name="Stolte C."/>
            <person name="Sykes S."/>
            <person name="Walk T."/>
            <person name="White J."/>
            <person name="Yandava C."/>
            <person name="Haas B."/>
            <person name="Nusbaum C."/>
            <person name="Birren B."/>
        </authorList>
    </citation>
    <scope>NUCLEOTIDE SEQUENCE</scope>
    <source>
        <strain evidence="1">ATCC 64411</strain>
    </source>
</reference>
<evidence type="ECO:0000313" key="3">
    <source>
        <dbReference type="Proteomes" id="UP000011715"/>
    </source>
</evidence>
<protein>
    <submittedName>
        <fullName evidence="1 2">Uncharacterized protein</fullName>
    </submittedName>
</protein>
<dbReference type="EnsemblFungi" id="MAPG_10393T0">
    <property type="protein sequence ID" value="MAPG_10393T0"/>
    <property type="gene ID" value="MAPG_10393"/>
</dbReference>
<dbReference type="VEuPathDB" id="FungiDB:MAPG_10393"/>
<reference evidence="1" key="3">
    <citation type="submission" date="2011-03" db="EMBL/GenBank/DDBJ databases">
        <title>Annotation of Magnaporthe poae ATCC 64411.</title>
        <authorList>
            <person name="Ma L.-J."/>
            <person name="Dead R."/>
            <person name="Young S.K."/>
            <person name="Zeng Q."/>
            <person name="Gargeya S."/>
            <person name="Fitzgerald M."/>
            <person name="Haas B."/>
            <person name="Abouelleil A."/>
            <person name="Alvarado L."/>
            <person name="Arachchi H.M."/>
            <person name="Berlin A."/>
            <person name="Brown A."/>
            <person name="Chapman S.B."/>
            <person name="Chen Z."/>
            <person name="Dunbar C."/>
            <person name="Freedman E."/>
            <person name="Gearin G."/>
            <person name="Gellesch M."/>
            <person name="Goldberg J."/>
            <person name="Griggs A."/>
            <person name="Gujja S."/>
            <person name="Heiman D."/>
            <person name="Howarth C."/>
            <person name="Larson L."/>
            <person name="Lui A."/>
            <person name="MacDonald P.J.P."/>
            <person name="Mehta T."/>
            <person name="Montmayeur A."/>
            <person name="Murphy C."/>
            <person name="Neiman D."/>
            <person name="Pearson M."/>
            <person name="Priest M."/>
            <person name="Roberts A."/>
            <person name="Saif S."/>
            <person name="Shea T."/>
            <person name="Shenoy N."/>
            <person name="Sisk P."/>
            <person name="Stolte C."/>
            <person name="Sykes S."/>
            <person name="Yandava C."/>
            <person name="Wortman J."/>
            <person name="Nusbaum C."/>
            <person name="Birren B."/>
        </authorList>
    </citation>
    <scope>NUCLEOTIDE SEQUENCE</scope>
    <source>
        <strain evidence="1">ATCC 64411</strain>
    </source>
</reference>
<reference evidence="3" key="2">
    <citation type="submission" date="2010-05" db="EMBL/GenBank/DDBJ databases">
        <title>The genome sequence of Magnaporthe poae strain ATCC 64411.</title>
        <authorList>
            <person name="Ma L.-J."/>
            <person name="Dead R."/>
            <person name="Young S."/>
            <person name="Zeng Q."/>
            <person name="Koehrsen M."/>
            <person name="Alvarado L."/>
            <person name="Berlin A."/>
            <person name="Chapman S.B."/>
            <person name="Chen Z."/>
            <person name="Freedman E."/>
            <person name="Gellesch M."/>
            <person name="Goldberg J."/>
            <person name="Griggs A."/>
            <person name="Gujja S."/>
            <person name="Heilman E.R."/>
            <person name="Heiman D."/>
            <person name="Hepburn T."/>
            <person name="Howarth C."/>
            <person name="Jen D."/>
            <person name="Larson L."/>
            <person name="Mehta T."/>
            <person name="Neiman D."/>
            <person name="Pearson M."/>
            <person name="Roberts A."/>
            <person name="Saif S."/>
            <person name="Shea T."/>
            <person name="Shenoy N."/>
            <person name="Sisk P."/>
            <person name="Stolte C."/>
            <person name="Sykes S."/>
            <person name="Walk T."/>
            <person name="White J."/>
            <person name="Yandava C."/>
            <person name="Haas B."/>
            <person name="Nusbaum C."/>
            <person name="Birren B."/>
        </authorList>
    </citation>
    <scope>NUCLEOTIDE SEQUENCE [LARGE SCALE GENOMIC DNA]</scope>
    <source>
        <strain evidence="3">ATCC 64411 / 73-15</strain>
    </source>
</reference>
<gene>
    <name evidence="1" type="ORF">MAPG_10393</name>
</gene>
<reference evidence="2" key="4">
    <citation type="journal article" date="2015" name="G3 (Bethesda)">
        <title>Genome sequences of three phytopathogenic species of the Magnaporthaceae family of fungi.</title>
        <authorList>
            <person name="Okagaki L.H."/>
            <person name="Nunes C.C."/>
            <person name="Sailsbery J."/>
            <person name="Clay B."/>
            <person name="Brown D."/>
            <person name="John T."/>
            <person name="Oh Y."/>
            <person name="Young N."/>
            <person name="Fitzgerald M."/>
            <person name="Haas B.J."/>
            <person name="Zeng Q."/>
            <person name="Young S."/>
            <person name="Adiconis X."/>
            <person name="Fan L."/>
            <person name="Levin J.Z."/>
            <person name="Mitchell T.K."/>
            <person name="Okubara P.A."/>
            <person name="Farman M.L."/>
            <person name="Kohn L.M."/>
            <person name="Birren B."/>
            <person name="Ma L.-J."/>
            <person name="Dean R.A."/>
        </authorList>
    </citation>
    <scope>NUCLEOTIDE SEQUENCE</scope>
    <source>
        <strain evidence="2">ATCC 64411 / 73-15</strain>
    </source>
</reference>
<dbReference type="EMBL" id="GL876975">
    <property type="protein sequence ID" value="KLU90540.1"/>
    <property type="molecule type" value="Genomic_DNA"/>
</dbReference>
<evidence type="ECO:0000313" key="1">
    <source>
        <dbReference type="EMBL" id="KLU90540.1"/>
    </source>
</evidence>
<dbReference type="Proteomes" id="UP000011715">
    <property type="component" value="Unassembled WGS sequence"/>
</dbReference>
<organism evidence="2 3">
    <name type="scientific">Magnaporthiopsis poae (strain ATCC 64411 / 73-15)</name>
    <name type="common">Kentucky bluegrass fungus</name>
    <name type="synonym">Magnaporthe poae</name>
    <dbReference type="NCBI Taxonomy" id="644358"/>
    <lineage>
        <taxon>Eukaryota</taxon>
        <taxon>Fungi</taxon>
        <taxon>Dikarya</taxon>
        <taxon>Ascomycota</taxon>
        <taxon>Pezizomycotina</taxon>
        <taxon>Sordariomycetes</taxon>
        <taxon>Sordariomycetidae</taxon>
        <taxon>Magnaporthales</taxon>
        <taxon>Magnaporthaceae</taxon>
        <taxon>Magnaporthiopsis</taxon>
    </lineage>
</organism>
<sequence length="143" mass="15708">MQQRRTLPKTVFVSTFLSFLPSIPSPRAVSHEPGGFCLFAFSPVAYAFATLGPVESFWSIARGKASEVGKLQQEPCGFRKPDGTRVIFLFPLASLFVSHHNPRGKFWYSQEGGQREQTAAPVMGRVSCLARCPGLWAKTSSPS</sequence>
<dbReference type="AlphaFoldDB" id="A0A0C4ECG9"/>
<name>A0A0C4ECG9_MAGP6</name>
<dbReference type="EMBL" id="ADBL01002325">
    <property type="status" value="NOT_ANNOTATED_CDS"/>
    <property type="molecule type" value="Genomic_DNA"/>
</dbReference>
<proteinExistence type="predicted"/>